<dbReference type="Gene3D" id="3.40.50.12780">
    <property type="entry name" value="N-terminal domain of ligase-like"/>
    <property type="match status" value="1"/>
</dbReference>
<dbReference type="Pfam" id="PF13193">
    <property type="entry name" value="AMP-binding_C"/>
    <property type="match status" value="1"/>
</dbReference>
<dbReference type="InterPro" id="IPR045851">
    <property type="entry name" value="AMP-bd_C_sf"/>
</dbReference>
<keyword evidence="5" id="KW-0808">Transferase</keyword>
<feature type="domain" description="AMP-dependent synthetase/ligase" evidence="3">
    <location>
        <begin position="15"/>
        <end position="377"/>
    </location>
</feature>
<comment type="similarity">
    <text evidence="1">Belongs to the ATP-dependent AMP-binding enzyme family.</text>
</comment>
<dbReference type="EMBL" id="SDJQ01000006">
    <property type="protein sequence ID" value="RXR36084.1"/>
    <property type="molecule type" value="Genomic_DNA"/>
</dbReference>
<reference evidence="7 8" key="1">
    <citation type="submission" date="2019-01" db="EMBL/GenBank/DDBJ databases">
        <title>Oerskovia turbata Genome sequencing and assembly.</title>
        <authorList>
            <person name="Dou T."/>
        </authorList>
    </citation>
    <scope>NUCLEOTIDE SEQUENCE [LARGE SCALE GENOMIC DNA]</scope>
    <source>
        <strain evidence="6 7">JCM12123</strain>
        <strain evidence="5 8">JCM3160</strain>
    </source>
</reference>
<dbReference type="AlphaFoldDB" id="A0A4Q1L2T8"/>
<evidence type="ECO:0000313" key="5">
    <source>
        <dbReference type="EMBL" id="RXR28162.1"/>
    </source>
</evidence>
<dbReference type="InterPro" id="IPR042099">
    <property type="entry name" value="ANL_N_sf"/>
</dbReference>
<evidence type="ECO:0000256" key="2">
    <source>
        <dbReference type="ARBA" id="ARBA00022598"/>
    </source>
</evidence>
<dbReference type="Gene3D" id="3.30.300.30">
    <property type="match status" value="1"/>
</dbReference>
<dbReference type="NCBIfam" id="NF005947">
    <property type="entry name" value="PRK08008.1"/>
    <property type="match status" value="1"/>
</dbReference>
<dbReference type="STRING" id="1713.GCA_000718325_01409"/>
<evidence type="ECO:0000313" key="6">
    <source>
        <dbReference type="EMBL" id="RXR36084.1"/>
    </source>
</evidence>
<dbReference type="EMBL" id="SDJR01000001">
    <property type="protein sequence ID" value="RXR28162.1"/>
    <property type="molecule type" value="Genomic_DNA"/>
</dbReference>
<sequence length="510" mass="56035">MDIVGNRTLRDLWEELARTSADRTFLVFEDRDSVVREWTYGQFAVRIVRTANLFRSWGVAPGDHVGVHLGNCPEMLECLFGLALVGAVSVPFHPRSTATECNDVQRRVGARVVVAEPDVLPEDGYAGDPRILLARAQHDVPGTTPYGPARDAQPDVLVDRVPLASEDPVGIVFTSGSTACPKGVVLTHANLLFSGLFVDWQATMTAQDRLLTTMPACHVNFQLNALMPVLTAGATLVAVERFSARRFWGQVREHRATVVQSIAMMLRTTMLQPVAPDERDHQVREILYYLPVTDEEKAAYEQRFGVRLLNSYGTSETLVGVLTDPPVGERRWPSVGRVGLGYEVRIADGDGHEVPVDTVGEIQVRGVPGRTLMKEYFRDPEATAAAITPEGWFRTGDLGRVDADGWHWFVDRRAHFVKRSGENVSPTEVEEVLTRHPAVAEAAVIGVPDPVHDEAVKAFVVLVPGQVVTVAQVRAHCAAHLADFKVPTIVEVVDDLPRTNTFKVAKAALV</sequence>
<gene>
    <name evidence="5" type="ORF">EQW73_01255</name>
    <name evidence="6" type="ORF">EQW78_04500</name>
</gene>
<dbReference type="OrthoDB" id="9803968at2"/>
<evidence type="ECO:0000313" key="7">
    <source>
        <dbReference type="Proteomes" id="UP000289805"/>
    </source>
</evidence>
<dbReference type="GO" id="GO:0031956">
    <property type="term" value="F:medium-chain fatty acid-CoA ligase activity"/>
    <property type="evidence" value="ECO:0007669"/>
    <property type="project" value="TreeGrafter"/>
</dbReference>
<name>A0A4Q1L2T8_9CELL</name>
<keyword evidence="2 6" id="KW-0436">Ligase</keyword>
<dbReference type="InterPro" id="IPR000873">
    <property type="entry name" value="AMP-dep_synth/lig_dom"/>
</dbReference>
<dbReference type="GO" id="GO:0006631">
    <property type="term" value="P:fatty acid metabolic process"/>
    <property type="evidence" value="ECO:0007669"/>
    <property type="project" value="TreeGrafter"/>
</dbReference>
<dbReference type="Proteomes" id="UP000289805">
    <property type="component" value="Unassembled WGS sequence"/>
</dbReference>
<protein>
    <submittedName>
        <fullName evidence="6">Crotonobetaine/carnitine-CoA ligase</fullName>
    </submittedName>
</protein>
<dbReference type="Pfam" id="PF00501">
    <property type="entry name" value="AMP-binding"/>
    <property type="match status" value="1"/>
</dbReference>
<feature type="domain" description="AMP-binding enzyme C-terminal" evidence="4">
    <location>
        <begin position="428"/>
        <end position="503"/>
    </location>
</feature>
<keyword evidence="8" id="KW-1185">Reference proteome</keyword>
<dbReference type="InterPro" id="IPR025110">
    <property type="entry name" value="AMP-bd_C"/>
</dbReference>
<organism evidence="6 7">
    <name type="scientific">Oerskovia turbata</name>
    <dbReference type="NCBI Taxonomy" id="1713"/>
    <lineage>
        <taxon>Bacteria</taxon>
        <taxon>Bacillati</taxon>
        <taxon>Actinomycetota</taxon>
        <taxon>Actinomycetes</taxon>
        <taxon>Micrococcales</taxon>
        <taxon>Cellulomonadaceae</taxon>
        <taxon>Oerskovia</taxon>
    </lineage>
</organism>
<evidence type="ECO:0000259" key="4">
    <source>
        <dbReference type="Pfam" id="PF13193"/>
    </source>
</evidence>
<dbReference type="PANTHER" id="PTHR43201">
    <property type="entry name" value="ACYL-COA SYNTHETASE"/>
    <property type="match status" value="1"/>
</dbReference>
<comment type="caution">
    <text evidence="6">The sequence shown here is derived from an EMBL/GenBank/DDBJ whole genome shotgun (WGS) entry which is preliminary data.</text>
</comment>
<keyword evidence="5" id="KW-0418">Kinase</keyword>
<dbReference type="PANTHER" id="PTHR43201:SF5">
    <property type="entry name" value="MEDIUM-CHAIN ACYL-COA LIGASE ACSF2, MITOCHONDRIAL"/>
    <property type="match status" value="1"/>
</dbReference>
<accession>A0A4Q1L2T8</accession>
<dbReference type="Proteomes" id="UP000290517">
    <property type="component" value="Unassembled WGS sequence"/>
</dbReference>
<evidence type="ECO:0000259" key="3">
    <source>
        <dbReference type="Pfam" id="PF00501"/>
    </source>
</evidence>
<dbReference type="GO" id="GO:0016301">
    <property type="term" value="F:kinase activity"/>
    <property type="evidence" value="ECO:0007669"/>
    <property type="project" value="UniProtKB-KW"/>
</dbReference>
<proteinExistence type="inferred from homology"/>
<evidence type="ECO:0000313" key="8">
    <source>
        <dbReference type="Proteomes" id="UP000290517"/>
    </source>
</evidence>
<dbReference type="RefSeq" id="WP_030150947.1">
    <property type="nucleotide sequence ID" value="NZ_JOFV01000005.1"/>
</dbReference>
<dbReference type="SUPFAM" id="SSF56801">
    <property type="entry name" value="Acetyl-CoA synthetase-like"/>
    <property type="match status" value="1"/>
</dbReference>
<evidence type="ECO:0000256" key="1">
    <source>
        <dbReference type="ARBA" id="ARBA00006432"/>
    </source>
</evidence>